<keyword evidence="2" id="KW-0732">Signal</keyword>
<name>A0A8H6CZL2_9HYPO</name>
<feature type="region of interest" description="Disordered" evidence="1">
    <location>
        <begin position="118"/>
        <end position="140"/>
    </location>
</feature>
<dbReference type="Proteomes" id="UP000544331">
    <property type="component" value="Unassembled WGS sequence"/>
</dbReference>
<gene>
    <name evidence="3" type="ORF">FMUND_15268</name>
</gene>
<proteinExistence type="predicted"/>
<accession>A0A8H6CZL2</accession>
<sequence>MQLLSTLVFIGVTSASAPRAAGRSSAFMALEGVMEGVTKRHTVLCSQVAPGPNLCERSCGSGYVECVDKCYNPGIGEVCCSDGSHCSRGYYCTNAGCCPDGESLEECRATATLSTIPPPAATKKPSGSTSHPQASAASTAPATVITPLPPVVTAGAGKNTEVGALAAIGDIAALLLAM</sequence>
<comment type="caution">
    <text evidence="3">The sequence shown here is derived from an EMBL/GenBank/DDBJ whole genome shotgun (WGS) entry which is preliminary data.</text>
</comment>
<protein>
    <submittedName>
        <fullName evidence="3">Uncharacterized protein</fullName>
    </submittedName>
</protein>
<feature type="chain" id="PRO_5034551041" evidence="2">
    <location>
        <begin position="16"/>
        <end position="178"/>
    </location>
</feature>
<keyword evidence="4" id="KW-1185">Reference proteome</keyword>
<evidence type="ECO:0000256" key="2">
    <source>
        <dbReference type="SAM" id="SignalP"/>
    </source>
</evidence>
<reference evidence="3 4" key="1">
    <citation type="submission" date="2020-05" db="EMBL/GenBank/DDBJ databases">
        <title>Identification and distribution of gene clusters putatively required for synthesis of sphingolipid metabolism inhibitors in phylogenetically diverse species of the filamentous fungus Fusarium.</title>
        <authorList>
            <person name="Kim H.-S."/>
            <person name="Busman M."/>
            <person name="Brown D.W."/>
            <person name="Divon H."/>
            <person name="Uhlig S."/>
            <person name="Proctor R.H."/>
        </authorList>
    </citation>
    <scope>NUCLEOTIDE SEQUENCE [LARGE SCALE GENOMIC DNA]</scope>
    <source>
        <strain evidence="3 4">NRRL 66235</strain>
    </source>
</reference>
<dbReference type="OrthoDB" id="5409186at2759"/>
<feature type="signal peptide" evidence="2">
    <location>
        <begin position="1"/>
        <end position="15"/>
    </location>
</feature>
<evidence type="ECO:0000313" key="3">
    <source>
        <dbReference type="EMBL" id="KAF5697875.1"/>
    </source>
</evidence>
<dbReference type="EMBL" id="JAAOAN010000971">
    <property type="protein sequence ID" value="KAF5697875.1"/>
    <property type="molecule type" value="Genomic_DNA"/>
</dbReference>
<dbReference type="AlphaFoldDB" id="A0A8H6CZL2"/>
<feature type="compositionally biased region" description="Low complexity" evidence="1">
    <location>
        <begin position="128"/>
        <end position="140"/>
    </location>
</feature>
<organism evidence="3 4">
    <name type="scientific">Fusarium mundagurra</name>
    <dbReference type="NCBI Taxonomy" id="1567541"/>
    <lineage>
        <taxon>Eukaryota</taxon>
        <taxon>Fungi</taxon>
        <taxon>Dikarya</taxon>
        <taxon>Ascomycota</taxon>
        <taxon>Pezizomycotina</taxon>
        <taxon>Sordariomycetes</taxon>
        <taxon>Hypocreomycetidae</taxon>
        <taxon>Hypocreales</taxon>
        <taxon>Nectriaceae</taxon>
        <taxon>Fusarium</taxon>
        <taxon>Fusarium fujikuroi species complex</taxon>
    </lineage>
</organism>
<evidence type="ECO:0000313" key="4">
    <source>
        <dbReference type="Proteomes" id="UP000544331"/>
    </source>
</evidence>
<evidence type="ECO:0000256" key="1">
    <source>
        <dbReference type="SAM" id="MobiDB-lite"/>
    </source>
</evidence>